<name>F4QH14_9CAUL</name>
<proteinExistence type="predicted"/>
<sequence length="85" mass="8895">MDFQSGIDLIAFSEGDFTNTLANTTFTSNANGTAVGTGGQFVYNTTTHTLVWDSNGTGSGGVTATIIFDTAITITKSDLVFYTPI</sequence>
<dbReference type="Proteomes" id="UP000006512">
    <property type="component" value="Unassembled WGS sequence"/>
</dbReference>
<gene>
    <name evidence="1" type="ORF">ABI_22090</name>
</gene>
<dbReference type="AlphaFoldDB" id="F4QH14"/>
<keyword evidence="2" id="KW-1185">Reference proteome</keyword>
<evidence type="ECO:0000313" key="1">
    <source>
        <dbReference type="EMBL" id="EGF93767.1"/>
    </source>
</evidence>
<accession>F4QH14</accession>
<protein>
    <submittedName>
        <fullName evidence="1">Uncharacterized protein</fullName>
    </submittedName>
</protein>
<dbReference type="EMBL" id="GL883077">
    <property type="protein sequence ID" value="EGF93767.1"/>
    <property type="molecule type" value="Genomic_DNA"/>
</dbReference>
<evidence type="ECO:0000313" key="2">
    <source>
        <dbReference type="Proteomes" id="UP000006512"/>
    </source>
</evidence>
<dbReference type="HOGENOM" id="CLU_2505609_0_0_5"/>
<reference evidence="2" key="1">
    <citation type="submission" date="2011-03" db="EMBL/GenBank/DDBJ databases">
        <title>Draft genome sequence of Brevundimonas diminuta.</title>
        <authorList>
            <person name="Brown P.J.B."/>
            <person name="Buechlein A."/>
            <person name="Hemmerich C."/>
            <person name="Brun Y.V."/>
        </authorList>
    </citation>
    <scope>NUCLEOTIDE SEQUENCE [LARGE SCALE GENOMIC DNA]</scope>
    <source>
        <strain evidence="2">C19</strain>
    </source>
</reference>
<organism evidence="1 2">
    <name type="scientific">Asticcacaulis biprosthecium C19</name>
    <dbReference type="NCBI Taxonomy" id="715226"/>
    <lineage>
        <taxon>Bacteria</taxon>
        <taxon>Pseudomonadati</taxon>
        <taxon>Pseudomonadota</taxon>
        <taxon>Alphaproteobacteria</taxon>
        <taxon>Caulobacterales</taxon>
        <taxon>Caulobacteraceae</taxon>
        <taxon>Asticcacaulis</taxon>
    </lineage>
</organism>